<dbReference type="InterPro" id="IPR001107">
    <property type="entry name" value="Band_7"/>
</dbReference>
<evidence type="ECO:0000259" key="3">
    <source>
        <dbReference type="Pfam" id="PF01145"/>
    </source>
</evidence>
<dbReference type="OrthoDB" id="127806at2"/>
<dbReference type="Proteomes" id="UP000437748">
    <property type="component" value="Unassembled WGS sequence"/>
</dbReference>
<dbReference type="PANTHER" id="PTHR43327">
    <property type="entry name" value="STOMATIN-LIKE PROTEIN 2, MITOCHONDRIAL"/>
    <property type="match status" value="1"/>
</dbReference>
<evidence type="ECO:0000313" key="5">
    <source>
        <dbReference type="Proteomes" id="UP000437748"/>
    </source>
</evidence>
<accession>A0A6N6VSJ0</accession>
<comment type="subcellular location">
    <subcellularLocation>
        <location evidence="1">Membrane</location>
        <topology evidence="1">Single-pass membrane protein</topology>
    </subcellularLocation>
</comment>
<evidence type="ECO:0000256" key="1">
    <source>
        <dbReference type="ARBA" id="ARBA00004167"/>
    </source>
</evidence>
<protein>
    <recommendedName>
        <fullName evidence="3">Band 7 domain-containing protein</fullName>
    </recommendedName>
</protein>
<comment type="caution">
    <text evidence="4">The sequence shown here is derived from an EMBL/GenBank/DDBJ whole genome shotgun (WGS) entry which is preliminary data.</text>
</comment>
<dbReference type="Gene3D" id="3.30.479.30">
    <property type="entry name" value="Band 7 domain"/>
    <property type="match status" value="1"/>
</dbReference>
<dbReference type="RefSeq" id="WP_153420731.1">
    <property type="nucleotide sequence ID" value="NZ_WFLM01000004.1"/>
</dbReference>
<dbReference type="GO" id="GO:0016020">
    <property type="term" value="C:membrane"/>
    <property type="evidence" value="ECO:0007669"/>
    <property type="project" value="UniProtKB-SubCell"/>
</dbReference>
<dbReference type="InterPro" id="IPR050710">
    <property type="entry name" value="Band7/mec-2_domain"/>
</dbReference>
<name>A0A6N6VSJ0_9BACT</name>
<evidence type="ECO:0000313" key="4">
    <source>
        <dbReference type="EMBL" id="KAB8037656.1"/>
    </source>
</evidence>
<feature type="domain" description="Band 7" evidence="3">
    <location>
        <begin position="27"/>
        <end position="228"/>
    </location>
</feature>
<dbReference type="PANTHER" id="PTHR43327:SF47">
    <property type="entry name" value="BAND 7 PROTEIN"/>
    <property type="match status" value="1"/>
</dbReference>
<dbReference type="InterPro" id="IPR036013">
    <property type="entry name" value="Band_7/SPFH_dom_sf"/>
</dbReference>
<dbReference type="EMBL" id="WFLM01000004">
    <property type="protein sequence ID" value="KAB8037656.1"/>
    <property type="molecule type" value="Genomic_DNA"/>
</dbReference>
<dbReference type="SUPFAM" id="SSF117892">
    <property type="entry name" value="Band 7/SPFH domain"/>
    <property type="match status" value="1"/>
</dbReference>
<organism evidence="4 5">
    <name type="scientific">Silvanigrella paludirubra</name>
    <dbReference type="NCBI Taxonomy" id="2499159"/>
    <lineage>
        <taxon>Bacteria</taxon>
        <taxon>Pseudomonadati</taxon>
        <taxon>Bdellovibrionota</taxon>
        <taxon>Oligoflexia</taxon>
        <taxon>Silvanigrellales</taxon>
        <taxon>Silvanigrellaceae</taxon>
        <taxon>Silvanigrella</taxon>
    </lineage>
</organism>
<dbReference type="AlphaFoldDB" id="A0A6N6VSJ0"/>
<keyword evidence="2" id="KW-0812">Transmembrane</keyword>
<keyword evidence="5" id="KW-1185">Reference proteome</keyword>
<feature type="transmembrane region" description="Helical" evidence="2">
    <location>
        <begin position="6"/>
        <end position="25"/>
    </location>
</feature>
<keyword evidence="2" id="KW-0472">Membrane</keyword>
<evidence type="ECO:0000256" key="2">
    <source>
        <dbReference type="SAM" id="Phobius"/>
    </source>
</evidence>
<dbReference type="Pfam" id="PF01145">
    <property type="entry name" value="Band_7"/>
    <property type="match status" value="1"/>
</dbReference>
<keyword evidence="2" id="KW-1133">Transmembrane helix</keyword>
<sequence>MILQIFIGFSIGLIIYFIFMIKNSFFQVNEGSIAILTSFGKALLYKNASENIKIYEPGLHLKFPWHKIKMISTMEQMIELSGEEGGTMTMASDGTLLRIDSKLRFTPLKSNIYSFLFSLEKPLEHIKGLFVCLLHKEIGSFESSKPKTEINTIKLNNQISSYASIRSDRGVLNKQILDYCKNKITDNYGIQFNGVDITDILPPDELADALNAVINAQSEAQRLFALTEAECEQKILSAQKGISIAKAKAKATEEDIKKITEILETLQMNGTLGLYLERRSCEVFSDSKFSYIKRPL</sequence>
<proteinExistence type="predicted"/>
<gene>
    <name evidence="4" type="ORF">GCL60_10805</name>
</gene>
<reference evidence="4 5" key="1">
    <citation type="submission" date="2019-10" db="EMBL/GenBank/DDBJ databases">
        <title>New species of Slilvanegrellaceae.</title>
        <authorList>
            <person name="Pitt A."/>
            <person name="Hahn M.W."/>
        </authorList>
    </citation>
    <scope>NUCLEOTIDE SEQUENCE [LARGE SCALE GENOMIC DNA]</scope>
    <source>
        <strain evidence="4 5">SP-Ram-0.45-NSY-1</strain>
    </source>
</reference>